<sequence length="93" mass="10161">MANGSDRLAAQRDKETKIIALRIAECHAKLTNNSGNKSAGIASNFANKLRYLELSSIKNVALGLFTGKAFYEVRRNLKKVALPPLRESQCALA</sequence>
<dbReference type="InParanoid" id="B9SQ94"/>
<dbReference type="EMBL" id="EQ974080">
    <property type="protein sequence ID" value="EEF34214.1"/>
    <property type="molecule type" value="Genomic_DNA"/>
</dbReference>
<proteinExistence type="predicted"/>
<protein>
    <submittedName>
        <fullName evidence="1">Uncharacterized protein</fullName>
    </submittedName>
</protein>
<reference evidence="2" key="1">
    <citation type="journal article" date="2010" name="Nat. Biotechnol.">
        <title>Draft genome sequence of the oilseed species Ricinus communis.</title>
        <authorList>
            <person name="Chan A.P."/>
            <person name="Crabtree J."/>
            <person name="Zhao Q."/>
            <person name="Lorenzi H."/>
            <person name="Orvis J."/>
            <person name="Puiu D."/>
            <person name="Melake-Berhan A."/>
            <person name="Jones K.M."/>
            <person name="Redman J."/>
            <person name="Chen G."/>
            <person name="Cahoon E.B."/>
            <person name="Gedil M."/>
            <person name="Stanke M."/>
            <person name="Haas B.J."/>
            <person name="Wortman J.R."/>
            <person name="Fraser-Liggett C.M."/>
            <person name="Ravel J."/>
            <person name="Rabinowicz P.D."/>
        </authorList>
    </citation>
    <scope>NUCLEOTIDE SEQUENCE [LARGE SCALE GENOMIC DNA]</scope>
    <source>
        <strain evidence="2">cv. Hale</strain>
    </source>
</reference>
<organism evidence="1 2">
    <name type="scientific">Ricinus communis</name>
    <name type="common">Castor bean</name>
    <dbReference type="NCBI Taxonomy" id="3988"/>
    <lineage>
        <taxon>Eukaryota</taxon>
        <taxon>Viridiplantae</taxon>
        <taxon>Streptophyta</taxon>
        <taxon>Embryophyta</taxon>
        <taxon>Tracheophyta</taxon>
        <taxon>Spermatophyta</taxon>
        <taxon>Magnoliopsida</taxon>
        <taxon>eudicotyledons</taxon>
        <taxon>Gunneridae</taxon>
        <taxon>Pentapetalae</taxon>
        <taxon>rosids</taxon>
        <taxon>fabids</taxon>
        <taxon>Malpighiales</taxon>
        <taxon>Euphorbiaceae</taxon>
        <taxon>Acalyphoideae</taxon>
        <taxon>Acalypheae</taxon>
        <taxon>Ricinus</taxon>
    </lineage>
</organism>
<gene>
    <name evidence="1" type="ORF">RCOM_0238380</name>
</gene>
<evidence type="ECO:0000313" key="1">
    <source>
        <dbReference type="EMBL" id="EEF34214.1"/>
    </source>
</evidence>
<accession>B9SQ94</accession>
<name>B9SQ94_RICCO</name>
<evidence type="ECO:0000313" key="2">
    <source>
        <dbReference type="Proteomes" id="UP000008311"/>
    </source>
</evidence>
<keyword evidence="2" id="KW-1185">Reference proteome</keyword>
<dbReference type="Proteomes" id="UP000008311">
    <property type="component" value="Unassembled WGS sequence"/>
</dbReference>
<dbReference type="AlphaFoldDB" id="B9SQ94"/>